<dbReference type="InterPro" id="IPR002156">
    <property type="entry name" value="RNaseH_domain"/>
</dbReference>
<dbReference type="Proteomes" id="UP001222325">
    <property type="component" value="Unassembled WGS sequence"/>
</dbReference>
<dbReference type="AlphaFoldDB" id="A0AAD6TU71"/>
<evidence type="ECO:0000313" key="2">
    <source>
        <dbReference type="EMBL" id="KAJ7077516.1"/>
    </source>
</evidence>
<name>A0AAD6TU71_9AGAR</name>
<feature type="non-terminal residue" evidence="2">
    <location>
        <position position="157"/>
    </location>
</feature>
<feature type="domain" description="RNase H type-1" evidence="1">
    <location>
        <begin position="25"/>
        <end position="150"/>
    </location>
</feature>
<dbReference type="Pfam" id="PF00075">
    <property type="entry name" value="RNase_H"/>
    <property type="match status" value="1"/>
</dbReference>
<reference evidence="2" key="1">
    <citation type="submission" date="2023-03" db="EMBL/GenBank/DDBJ databases">
        <title>Massive genome expansion in bonnet fungi (Mycena s.s.) driven by repeated elements and novel gene families across ecological guilds.</title>
        <authorList>
            <consortium name="Lawrence Berkeley National Laboratory"/>
            <person name="Harder C.B."/>
            <person name="Miyauchi S."/>
            <person name="Viragh M."/>
            <person name="Kuo A."/>
            <person name="Thoen E."/>
            <person name="Andreopoulos B."/>
            <person name="Lu D."/>
            <person name="Skrede I."/>
            <person name="Drula E."/>
            <person name="Henrissat B."/>
            <person name="Morin E."/>
            <person name="Kohler A."/>
            <person name="Barry K."/>
            <person name="LaButti K."/>
            <person name="Morin E."/>
            <person name="Salamov A."/>
            <person name="Lipzen A."/>
            <person name="Mereny Z."/>
            <person name="Hegedus B."/>
            <person name="Baldrian P."/>
            <person name="Stursova M."/>
            <person name="Weitz H."/>
            <person name="Taylor A."/>
            <person name="Grigoriev I.V."/>
            <person name="Nagy L.G."/>
            <person name="Martin F."/>
            <person name="Kauserud H."/>
        </authorList>
    </citation>
    <scope>NUCLEOTIDE SEQUENCE</scope>
    <source>
        <strain evidence="2">CBHHK173m</strain>
    </source>
</reference>
<dbReference type="EMBL" id="JARJCN010000072">
    <property type="protein sequence ID" value="KAJ7077516.1"/>
    <property type="molecule type" value="Genomic_DNA"/>
</dbReference>
<dbReference type="GO" id="GO:0004523">
    <property type="term" value="F:RNA-DNA hybrid ribonuclease activity"/>
    <property type="evidence" value="ECO:0007669"/>
    <property type="project" value="InterPro"/>
</dbReference>
<evidence type="ECO:0000259" key="1">
    <source>
        <dbReference type="Pfam" id="PF00075"/>
    </source>
</evidence>
<dbReference type="InterPro" id="IPR036397">
    <property type="entry name" value="RNaseH_sf"/>
</dbReference>
<proteinExistence type="predicted"/>
<dbReference type="Gene3D" id="3.30.420.10">
    <property type="entry name" value="Ribonuclease H-like superfamily/Ribonuclease H"/>
    <property type="match status" value="1"/>
</dbReference>
<protein>
    <recommendedName>
        <fullName evidence="1">RNase H type-1 domain-containing protein</fullName>
    </recommendedName>
</protein>
<dbReference type="GO" id="GO:0003676">
    <property type="term" value="F:nucleic acid binding"/>
    <property type="evidence" value="ECO:0007669"/>
    <property type="project" value="InterPro"/>
</dbReference>
<evidence type="ECO:0000313" key="3">
    <source>
        <dbReference type="Proteomes" id="UP001222325"/>
    </source>
</evidence>
<keyword evidence="3" id="KW-1185">Reference proteome</keyword>
<gene>
    <name evidence="2" type="ORF">B0H15DRAFT_789639</name>
</gene>
<organism evidence="2 3">
    <name type="scientific">Mycena belliarum</name>
    <dbReference type="NCBI Taxonomy" id="1033014"/>
    <lineage>
        <taxon>Eukaryota</taxon>
        <taxon>Fungi</taxon>
        <taxon>Dikarya</taxon>
        <taxon>Basidiomycota</taxon>
        <taxon>Agaricomycotina</taxon>
        <taxon>Agaricomycetes</taxon>
        <taxon>Agaricomycetidae</taxon>
        <taxon>Agaricales</taxon>
        <taxon>Marasmiineae</taxon>
        <taxon>Mycenaceae</taxon>
        <taxon>Mycena</taxon>
    </lineage>
</organism>
<dbReference type="InterPro" id="IPR012337">
    <property type="entry name" value="RNaseH-like_sf"/>
</dbReference>
<comment type="caution">
    <text evidence="2">The sequence shown here is derived from an EMBL/GenBank/DDBJ whole genome shotgun (WGS) entry which is preliminary data.</text>
</comment>
<sequence>MDAKETDESALKSLWGPVLAKSVPVQVYVEGASAKGKKAGAGIFFRSESPLNMSLTVPGPERLSADRARLFAIHEAVQLIPSDKNILVFCTSKMIIRQICYSAAKNTQLGWPGNNGDIFKSLVKLLAARNASTCFVHVESRADNESKRAAYALARAG</sequence>
<accession>A0AAD6TU71</accession>
<dbReference type="SUPFAM" id="SSF53098">
    <property type="entry name" value="Ribonuclease H-like"/>
    <property type="match status" value="1"/>
</dbReference>